<gene>
    <name evidence="1" type="ORF">CSF007_5210</name>
</gene>
<dbReference type="AlphaFoldDB" id="A0A0A8VFS8"/>
<name>A0A0A8VFS8_YERRU</name>
<dbReference type="GeneID" id="66878780"/>
<dbReference type="RefSeq" id="WP_139127562.1">
    <property type="nucleotide sequence ID" value="NZ_CCYO01000036.1"/>
</dbReference>
<sequence length="70" mass="8019">MPKIEALSDRERPYGRPVTDDDLCTECYYLIHYPGSLSLCSRLAEGNRWPCAIIADGDALYCERFIDCQE</sequence>
<proteinExistence type="predicted"/>
<dbReference type="OrthoDB" id="8913045at2"/>
<organism evidence="1">
    <name type="scientific">Yersinia ruckeri</name>
    <dbReference type="NCBI Taxonomy" id="29486"/>
    <lineage>
        <taxon>Bacteria</taxon>
        <taxon>Pseudomonadati</taxon>
        <taxon>Pseudomonadota</taxon>
        <taxon>Gammaproteobacteria</taxon>
        <taxon>Enterobacterales</taxon>
        <taxon>Yersiniaceae</taxon>
        <taxon>Yersinia</taxon>
    </lineage>
</organism>
<dbReference type="EMBL" id="LN681231">
    <property type="protein sequence ID" value="CEK26809.1"/>
    <property type="molecule type" value="Genomic_DNA"/>
</dbReference>
<reference evidence="1" key="1">
    <citation type="journal article" date="2015" name="Genome Announc.">
        <title>Complete Genome Sequence of Yersinia ruckeri Strain CSF007-82, Etiologic Agent of Red Mouth Disease in Salmonid Fish.</title>
        <authorList>
            <person name="Nelson M.C."/>
            <person name="LaPatra S.E."/>
            <person name="Welch T.J."/>
            <person name="Graf J."/>
        </authorList>
    </citation>
    <scope>NUCLEOTIDE SEQUENCE</scope>
    <source>
        <strain evidence="1">CSF007-82</strain>
    </source>
</reference>
<accession>A0A0A8VFS8</accession>
<protein>
    <recommendedName>
        <fullName evidence="2">Antirestriction protein</fullName>
    </recommendedName>
</protein>
<evidence type="ECO:0000313" key="1">
    <source>
        <dbReference type="EMBL" id="CEK26809.1"/>
    </source>
</evidence>
<evidence type="ECO:0008006" key="2">
    <source>
        <dbReference type="Google" id="ProtNLM"/>
    </source>
</evidence>